<evidence type="ECO:0000256" key="1">
    <source>
        <dbReference type="ARBA" id="ARBA00001947"/>
    </source>
</evidence>
<evidence type="ECO:0000256" key="9">
    <source>
        <dbReference type="SAM" id="SignalP"/>
    </source>
</evidence>
<comment type="similarity">
    <text evidence="2 8">Belongs to the peptidase M16 family.</text>
</comment>
<dbReference type="PANTHER" id="PTHR43690:SF17">
    <property type="entry name" value="PROTEIN YHJJ"/>
    <property type="match status" value="1"/>
</dbReference>
<evidence type="ECO:0000313" key="12">
    <source>
        <dbReference type="EMBL" id="UUX51895.1"/>
    </source>
</evidence>
<feature type="chain" id="PRO_5039904487" evidence="9">
    <location>
        <begin position="29"/>
        <end position="452"/>
    </location>
</feature>
<evidence type="ECO:0000256" key="2">
    <source>
        <dbReference type="ARBA" id="ARBA00007261"/>
    </source>
</evidence>
<evidence type="ECO:0000256" key="5">
    <source>
        <dbReference type="ARBA" id="ARBA00022801"/>
    </source>
</evidence>
<dbReference type="Proteomes" id="UP001060336">
    <property type="component" value="Chromosome"/>
</dbReference>
<evidence type="ECO:0000256" key="4">
    <source>
        <dbReference type="ARBA" id="ARBA00022723"/>
    </source>
</evidence>
<dbReference type="InterPro" id="IPR050626">
    <property type="entry name" value="Peptidase_M16"/>
</dbReference>
<name>A0A9J7AX03_9PROT</name>
<reference evidence="12" key="1">
    <citation type="submission" date="2022-08" db="EMBL/GenBank/DDBJ databases">
        <title>Nisaea acidiphila sp. nov., isolated from a marine algal debris and emended description of the genus Nisaea Urios et al. 2008.</title>
        <authorList>
            <person name="Kwon K."/>
        </authorList>
    </citation>
    <scope>NUCLEOTIDE SEQUENCE</scope>
    <source>
        <strain evidence="12">MEBiC11861</strain>
    </source>
</reference>
<feature type="signal peptide" evidence="9">
    <location>
        <begin position="1"/>
        <end position="28"/>
    </location>
</feature>
<dbReference type="PROSITE" id="PS00143">
    <property type="entry name" value="INSULINASE"/>
    <property type="match status" value="1"/>
</dbReference>
<keyword evidence="9" id="KW-0732">Signal</keyword>
<dbReference type="GO" id="GO:0004222">
    <property type="term" value="F:metalloendopeptidase activity"/>
    <property type="evidence" value="ECO:0007669"/>
    <property type="project" value="InterPro"/>
</dbReference>
<evidence type="ECO:0000259" key="11">
    <source>
        <dbReference type="Pfam" id="PF05193"/>
    </source>
</evidence>
<keyword evidence="3" id="KW-0645">Protease</keyword>
<protein>
    <submittedName>
        <fullName evidence="12">Insulinase family protein</fullName>
    </submittedName>
</protein>
<sequence length="452" mass="49381">MIRPAFGRGPVPILAAFCFLIAAGVADADAKVYEPESIMLDNGMQVVAITDQRVPVVTHMVWYRVGGADEAPGETGLAHFLEHLLFKGTDKVPSGAFSRAVSRNGGQDNAFTGYDYTAYFQTIASDKLPMVMEMEADRMVNLTLDPDEVAAERQVVLEERRSRVDNSPAALLGERTDAALYLNYPYRRPLIGWAHEIEALTRENALAFYRKWYAPNNAILVVAGDITMERLKPLAEKYYGAIPARSVPERIRPAEPEQISARRVELTHPLAGQVSWARRWLAPSRFWGESRHVMPLSVLAEVIGGGSTSRLYKELVIEQKVALSVGAFYGGGTIGPATFGFYGQPADGHTVQDLERAVESELEAILRDGVDPAEVARAVKAMEASAVYARDSVTAPAHSVGRSLAVGRTIDEIESWPEEVGAVTVEQVMEAARAVLRKPGHVTSVLRPKPAS</sequence>
<dbReference type="Pfam" id="PF05193">
    <property type="entry name" value="Peptidase_M16_C"/>
    <property type="match status" value="1"/>
</dbReference>
<evidence type="ECO:0000256" key="3">
    <source>
        <dbReference type="ARBA" id="ARBA00022670"/>
    </source>
</evidence>
<dbReference type="AlphaFoldDB" id="A0A9J7AX03"/>
<keyword evidence="7" id="KW-0482">Metalloprotease</keyword>
<keyword evidence="6" id="KW-0862">Zinc</keyword>
<dbReference type="Gene3D" id="3.30.830.10">
    <property type="entry name" value="Metalloenzyme, LuxS/M16 peptidase-like"/>
    <property type="match status" value="2"/>
</dbReference>
<evidence type="ECO:0000313" key="13">
    <source>
        <dbReference type="Proteomes" id="UP001060336"/>
    </source>
</evidence>
<feature type="domain" description="Peptidase M16 C-terminal" evidence="11">
    <location>
        <begin position="200"/>
        <end position="381"/>
    </location>
</feature>
<proteinExistence type="inferred from homology"/>
<keyword evidence="5" id="KW-0378">Hydrolase</keyword>
<evidence type="ECO:0000259" key="10">
    <source>
        <dbReference type="Pfam" id="PF00675"/>
    </source>
</evidence>
<dbReference type="Pfam" id="PF00675">
    <property type="entry name" value="Peptidase_M16"/>
    <property type="match status" value="1"/>
</dbReference>
<evidence type="ECO:0000256" key="8">
    <source>
        <dbReference type="RuleBase" id="RU004447"/>
    </source>
</evidence>
<dbReference type="RefSeq" id="WP_257771637.1">
    <property type="nucleotide sequence ID" value="NZ_CP102480.1"/>
</dbReference>
<dbReference type="InterPro" id="IPR007863">
    <property type="entry name" value="Peptidase_M16_C"/>
</dbReference>
<dbReference type="EMBL" id="CP102480">
    <property type="protein sequence ID" value="UUX51895.1"/>
    <property type="molecule type" value="Genomic_DNA"/>
</dbReference>
<feature type="domain" description="Peptidase M16 N-terminal" evidence="10">
    <location>
        <begin position="46"/>
        <end position="191"/>
    </location>
</feature>
<comment type="cofactor">
    <cofactor evidence="1">
        <name>Zn(2+)</name>
        <dbReference type="ChEBI" id="CHEBI:29105"/>
    </cofactor>
</comment>
<organism evidence="12 13">
    <name type="scientific">Nisaea acidiphila</name>
    <dbReference type="NCBI Taxonomy" id="1862145"/>
    <lineage>
        <taxon>Bacteria</taxon>
        <taxon>Pseudomonadati</taxon>
        <taxon>Pseudomonadota</taxon>
        <taxon>Alphaproteobacteria</taxon>
        <taxon>Rhodospirillales</taxon>
        <taxon>Thalassobaculaceae</taxon>
        <taxon>Nisaea</taxon>
    </lineage>
</organism>
<evidence type="ECO:0000256" key="7">
    <source>
        <dbReference type="ARBA" id="ARBA00023049"/>
    </source>
</evidence>
<dbReference type="KEGG" id="naci:NUH88_09365"/>
<dbReference type="InterPro" id="IPR011765">
    <property type="entry name" value="Pept_M16_N"/>
</dbReference>
<evidence type="ECO:0000256" key="6">
    <source>
        <dbReference type="ARBA" id="ARBA00022833"/>
    </source>
</evidence>
<gene>
    <name evidence="12" type="ORF">NUH88_09365</name>
</gene>
<dbReference type="SUPFAM" id="SSF63411">
    <property type="entry name" value="LuxS/MPP-like metallohydrolase"/>
    <property type="match status" value="2"/>
</dbReference>
<dbReference type="InterPro" id="IPR011249">
    <property type="entry name" value="Metalloenz_LuxS/M16"/>
</dbReference>
<keyword evidence="13" id="KW-1185">Reference proteome</keyword>
<dbReference type="PANTHER" id="PTHR43690">
    <property type="entry name" value="NARDILYSIN"/>
    <property type="match status" value="1"/>
</dbReference>
<accession>A0A9J7AX03</accession>
<dbReference type="GO" id="GO:0006508">
    <property type="term" value="P:proteolysis"/>
    <property type="evidence" value="ECO:0007669"/>
    <property type="project" value="UniProtKB-KW"/>
</dbReference>
<keyword evidence="4" id="KW-0479">Metal-binding</keyword>
<dbReference type="GO" id="GO:0046872">
    <property type="term" value="F:metal ion binding"/>
    <property type="evidence" value="ECO:0007669"/>
    <property type="project" value="UniProtKB-KW"/>
</dbReference>
<dbReference type="InterPro" id="IPR001431">
    <property type="entry name" value="Pept_M16_Zn_BS"/>
</dbReference>